<dbReference type="InterPro" id="IPR008566">
    <property type="entry name" value="DUF848"/>
</dbReference>
<dbReference type="OrthoDB" id="21152at10239"/>
<dbReference type="Proteomes" id="UP000207650">
    <property type="component" value="Segment"/>
</dbReference>
<proteinExistence type="predicted"/>
<reference evidence="1 2" key="1">
    <citation type="journal article" date="2016" name="MSphere">
        <title>Isolation and Characterization of a Novel Gammaherpesvirus from a Microbat Cell Line.</title>
        <authorList>
            <person name="Shabman R.S."/>
            <person name="Shrivastava S."/>
            <person name="Tsibane T."/>
            <person name="Attie O."/>
            <person name="Jayaprakash A."/>
            <person name="Mire C.E."/>
            <person name="Dilley K.E."/>
            <person name="Puri V."/>
            <person name="Stockwell T.B."/>
            <person name="Geisbert T.W."/>
            <person name="Sachidanandam R."/>
            <person name="Basler C.F."/>
        </authorList>
    </citation>
    <scope>NUCLEOTIDE SEQUENCE [LARGE SCALE GENOMIC DNA]</scope>
    <source>
        <strain evidence="1 2">My-HV8/Myotis velifer incautus/USA/FCGHV/2011</strain>
    </source>
</reference>
<evidence type="ECO:0000313" key="1">
    <source>
        <dbReference type="EMBL" id="AMA67391.1"/>
    </source>
</evidence>
<accession>A0A109QFM2</accession>
<dbReference type="KEGG" id="vg:26836952"/>
<dbReference type="EMBL" id="KU220026">
    <property type="protein sequence ID" value="AMA67391.1"/>
    <property type="molecule type" value="Genomic_DNA"/>
</dbReference>
<keyword evidence="2" id="KW-1185">Reference proteome</keyword>
<gene>
    <name evidence="1" type="primary">ORF35</name>
    <name evidence="1" type="ORF">AOT99_gpORF35</name>
</gene>
<organism evidence="1 2">
    <name type="scientific">Vespertilionid gammaherpesvirus 1</name>
    <dbReference type="NCBI Taxonomy" id="2560830"/>
    <lineage>
        <taxon>Viruses</taxon>
        <taxon>Duplodnaviria</taxon>
        <taxon>Heunggongvirae</taxon>
        <taxon>Peploviricota</taxon>
        <taxon>Herviviricetes</taxon>
        <taxon>Herpesvirales</taxon>
        <taxon>Orthoherpesviridae</taxon>
        <taxon>Gammaherpesvirinae</taxon>
        <taxon>Percavirus</taxon>
        <taxon>Percavirus vespertilionidgamma1</taxon>
    </lineage>
</organism>
<protein>
    <submittedName>
        <fullName evidence="1">Tegument protein UL14</fullName>
    </submittedName>
</protein>
<sequence>MASSKQASVDFISKGLEAEVNKRAAISIFDRFGGKNPLFTKQFEDTKISVNKYKTSKQKNQIETSLKFVEQTLENKTKELSLLSSFNKKKISKIEKICETVSELKDEFEFEMQTLHPEEEEPEHGQPELETITNTIMEWRTENLPNIPR</sequence>
<dbReference type="Pfam" id="PF05852">
    <property type="entry name" value="DUF848"/>
    <property type="match status" value="1"/>
</dbReference>
<name>A0A109QFM2_9GAMA</name>
<evidence type="ECO:0000313" key="2">
    <source>
        <dbReference type="Proteomes" id="UP000207650"/>
    </source>
</evidence>